<feature type="compositionally biased region" description="Basic and acidic residues" evidence="1">
    <location>
        <begin position="9"/>
        <end position="21"/>
    </location>
</feature>
<feature type="region of interest" description="Disordered" evidence="1">
    <location>
        <begin position="1"/>
        <end position="22"/>
    </location>
</feature>
<dbReference type="Proteomes" id="UP000016924">
    <property type="component" value="Unassembled WGS sequence"/>
</dbReference>
<dbReference type="SUPFAM" id="SSF54427">
    <property type="entry name" value="NTF2-like"/>
    <property type="match status" value="1"/>
</dbReference>
<name>R7YT47_CONA1</name>
<reference evidence="4" key="1">
    <citation type="submission" date="2012-06" db="EMBL/GenBank/DDBJ databases">
        <title>The genome sequence of Coniosporium apollinis CBS 100218.</title>
        <authorList>
            <consortium name="The Broad Institute Genome Sequencing Platform"/>
            <person name="Cuomo C."/>
            <person name="Gorbushina A."/>
            <person name="Noack S."/>
            <person name="Walker B."/>
            <person name="Young S.K."/>
            <person name="Zeng Q."/>
            <person name="Gargeya S."/>
            <person name="Fitzgerald M."/>
            <person name="Haas B."/>
            <person name="Abouelleil A."/>
            <person name="Alvarado L."/>
            <person name="Arachchi H.M."/>
            <person name="Berlin A.M."/>
            <person name="Chapman S.B."/>
            <person name="Goldberg J."/>
            <person name="Griggs A."/>
            <person name="Gujja S."/>
            <person name="Hansen M."/>
            <person name="Howarth C."/>
            <person name="Imamovic A."/>
            <person name="Larimer J."/>
            <person name="McCowan C."/>
            <person name="Montmayeur A."/>
            <person name="Murphy C."/>
            <person name="Neiman D."/>
            <person name="Pearson M."/>
            <person name="Priest M."/>
            <person name="Roberts A."/>
            <person name="Saif S."/>
            <person name="Shea T."/>
            <person name="Sisk P."/>
            <person name="Sykes S."/>
            <person name="Wortman J."/>
            <person name="Nusbaum C."/>
            <person name="Birren B."/>
        </authorList>
    </citation>
    <scope>NUCLEOTIDE SEQUENCE [LARGE SCALE GENOMIC DNA]</scope>
    <source>
        <strain evidence="4">CBS 100218</strain>
    </source>
</reference>
<accession>R7YT47</accession>
<dbReference type="Gene3D" id="3.10.450.50">
    <property type="match status" value="1"/>
</dbReference>
<dbReference type="OrthoDB" id="5319230at2759"/>
<dbReference type="Pfam" id="PF12680">
    <property type="entry name" value="SnoaL_2"/>
    <property type="match status" value="1"/>
</dbReference>
<dbReference type="RefSeq" id="XP_007780321.1">
    <property type="nucleotide sequence ID" value="XM_007782131.1"/>
</dbReference>
<keyword evidence="4" id="KW-1185">Reference proteome</keyword>
<dbReference type="InterPro" id="IPR037401">
    <property type="entry name" value="SnoaL-like"/>
</dbReference>
<evidence type="ECO:0000256" key="1">
    <source>
        <dbReference type="SAM" id="MobiDB-lite"/>
    </source>
</evidence>
<organism evidence="3 4">
    <name type="scientific">Coniosporium apollinis (strain CBS 100218)</name>
    <name type="common">Rock-inhabiting black yeast</name>
    <dbReference type="NCBI Taxonomy" id="1168221"/>
    <lineage>
        <taxon>Eukaryota</taxon>
        <taxon>Fungi</taxon>
        <taxon>Dikarya</taxon>
        <taxon>Ascomycota</taxon>
        <taxon>Pezizomycotina</taxon>
        <taxon>Dothideomycetes</taxon>
        <taxon>Dothideomycetes incertae sedis</taxon>
        <taxon>Coniosporium</taxon>
    </lineage>
</organism>
<dbReference type="AlphaFoldDB" id="R7YT47"/>
<gene>
    <name evidence="3" type="ORF">W97_04239</name>
</gene>
<dbReference type="GeneID" id="19901550"/>
<evidence type="ECO:0000313" key="3">
    <source>
        <dbReference type="EMBL" id="EON65004.1"/>
    </source>
</evidence>
<protein>
    <recommendedName>
        <fullName evidence="2">SnoaL-like domain-containing protein</fullName>
    </recommendedName>
</protein>
<feature type="domain" description="SnoaL-like" evidence="2">
    <location>
        <begin position="48"/>
        <end position="146"/>
    </location>
</feature>
<evidence type="ECO:0000313" key="4">
    <source>
        <dbReference type="Proteomes" id="UP000016924"/>
    </source>
</evidence>
<evidence type="ECO:0000259" key="2">
    <source>
        <dbReference type="Pfam" id="PF12680"/>
    </source>
</evidence>
<dbReference type="InterPro" id="IPR032710">
    <property type="entry name" value="NTF2-like_dom_sf"/>
</dbReference>
<dbReference type="HOGENOM" id="CLU_1669291_0_0_1"/>
<sequence length="158" mass="18018">MSSVSFVKENTEKPREARDSSRTVGTTLDNVRINQLSPTATEWLLKVLQTLDSKDIDGYVQSMAEDVEVIFNNGDVTMRGRNDVRNGLAQFWQSFGTLEHDELNIYGTDQNFVHEALNRYTTLDGRAVTIRAVAWIDRNDRGEITSLRVYNDQSPLFK</sequence>
<dbReference type="EMBL" id="JH767571">
    <property type="protein sequence ID" value="EON65004.1"/>
    <property type="molecule type" value="Genomic_DNA"/>
</dbReference>
<proteinExistence type="predicted"/>